<gene>
    <name evidence="1" type="ORF">UL81_06090</name>
</gene>
<dbReference type="RefSeq" id="WP_035104653.1">
    <property type="nucleotide sequence ID" value="NZ_CP011311.1"/>
</dbReference>
<dbReference type="AlphaFoldDB" id="A0A0F6QW31"/>
<reference evidence="1 2" key="1">
    <citation type="journal article" date="2015" name="Genome Announc.">
        <title>Complete Genome Sequence of Corynebacterium camporealensis DSM 44610, Isolated from the Milk of a Manchega Sheep with Subclinical Mastitis.</title>
        <authorList>
            <person name="Ruckert C."/>
            <person name="Albersmeier A."/>
            <person name="Winkler A."/>
            <person name="Tauch A."/>
        </authorList>
    </citation>
    <scope>NUCLEOTIDE SEQUENCE [LARGE SCALE GENOMIC DNA]</scope>
    <source>
        <strain evidence="1 2">DSM 44610</strain>
    </source>
</reference>
<dbReference type="STRING" id="161896.UL81_06090"/>
<dbReference type="KEGG" id="ccj:UL81_06090"/>
<dbReference type="EMBL" id="CP011311">
    <property type="protein sequence ID" value="AKE39182.1"/>
    <property type="molecule type" value="Genomic_DNA"/>
</dbReference>
<sequence length="128" mass="13779">MSNTQDSAPGATIPLALRVGGAFMALASVLFLFAVLSVFQDGWGAPFEWTYSKLALCLAALILGGFATVSKNQSASKVQVIALVISVLLVIFSQFLSREALMIQEQYWVVMYAGAAVLCSLILRRTLM</sequence>
<dbReference type="HOGENOM" id="CLU_138406_0_0_11"/>
<keyword evidence="2" id="KW-1185">Reference proteome</keyword>
<proteinExistence type="predicted"/>
<evidence type="ECO:0000313" key="2">
    <source>
        <dbReference type="Proteomes" id="UP000033566"/>
    </source>
</evidence>
<dbReference type="Proteomes" id="UP000033566">
    <property type="component" value="Chromosome"/>
</dbReference>
<protein>
    <submittedName>
        <fullName evidence="1">Uncharacterized protein</fullName>
    </submittedName>
</protein>
<dbReference type="PATRIC" id="fig|161896.4.peg.1195"/>
<dbReference type="OrthoDB" id="4426553at2"/>
<evidence type="ECO:0000313" key="1">
    <source>
        <dbReference type="EMBL" id="AKE39182.1"/>
    </source>
</evidence>
<accession>A0A0F6QW31</accession>
<organism evidence="1 2">
    <name type="scientific">Corynebacterium camporealensis</name>
    <dbReference type="NCBI Taxonomy" id="161896"/>
    <lineage>
        <taxon>Bacteria</taxon>
        <taxon>Bacillati</taxon>
        <taxon>Actinomycetota</taxon>
        <taxon>Actinomycetes</taxon>
        <taxon>Mycobacteriales</taxon>
        <taxon>Corynebacteriaceae</taxon>
        <taxon>Corynebacterium</taxon>
    </lineage>
</organism>
<name>A0A0F6QW31_9CORY</name>